<dbReference type="EMBL" id="JANGBO010000001">
    <property type="protein sequence ID" value="MCQ5060746.1"/>
    <property type="molecule type" value="Genomic_DNA"/>
</dbReference>
<proteinExistence type="predicted"/>
<protein>
    <recommendedName>
        <fullName evidence="1">DUF7666 domain-containing protein</fullName>
    </recommendedName>
</protein>
<dbReference type="Pfam" id="PF24703">
    <property type="entry name" value="DUF7666"/>
    <property type="match status" value="1"/>
</dbReference>
<evidence type="ECO:0000313" key="3">
    <source>
        <dbReference type="Proteomes" id="UP001204814"/>
    </source>
</evidence>
<name>A0AAP2UCT1_9FIRM</name>
<accession>A0AAP2UCT1</accession>
<evidence type="ECO:0000259" key="1">
    <source>
        <dbReference type="Pfam" id="PF24703"/>
    </source>
</evidence>
<gene>
    <name evidence="2" type="ORF">NE542_02695</name>
</gene>
<dbReference type="AlphaFoldDB" id="A0AAP2UCT1"/>
<feature type="domain" description="DUF7666" evidence="1">
    <location>
        <begin position="3"/>
        <end position="97"/>
    </location>
</feature>
<reference evidence="2" key="1">
    <citation type="submission" date="2022-06" db="EMBL/GenBank/DDBJ databases">
        <title>Isolation of gut microbiota from human fecal samples.</title>
        <authorList>
            <person name="Pamer E.G."/>
            <person name="Barat B."/>
            <person name="Waligurski E."/>
            <person name="Medina S."/>
            <person name="Paddock L."/>
            <person name="Mostad J."/>
        </authorList>
    </citation>
    <scope>NUCLEOTIDE SEQUENCE</scope>
    <source>
        <strain evidence="2">DFI.6.24</strain>
    </source>
</reference>
<sequence length="123" mass="14164">MSVIGYKGFDSKLRGMGMQFEVGKTFEVNGDPKTVRNGMHFCTEPFGVFDYYPRRCGNRYCVVEALGQISTDDSLNTRASTNKMRIIKEISEDEMVRIQKEYRDSLDKKIRSGIDEFLRADAR</sequence>
<comment type="caution">
    <text evidence="2">The sequence shown here is derived from an EMBL/GenBank/DDBJ whole genome shotgun (WGS) entry which is preliminary data.</text>
</comment>
<evidence type="ECO:0000313" key="2">
    <source>
        <dbReference type="EMBL" id="MCQ5060746.1"/>
    </source>
</evidence>
<dbReference type="RefSeq" id="WP_117575775.1">
    <property type="nucleotide sequence ID" value="NZ_JAJDKX010000001.1"/>
</dbReference>
<dbReference type="Proteomes" id="UP001204814">
    <property type="component" value="Unassembled WGS sequence"/>
</dbReference>
<dbReference type="InterPro" id="IPR056083">
    <property type="entry name" value="DUF7666"/>
</dbReference>
<organism evidence="2 3">
    <name type="scientific">Faecalibacillus intestinalis</name>
    <dbReference type="NCBI Taxonomy" id="1982626"/>
    <lineage>
        <taxon>Bacteria</taxon>
        <taxon>Bacillati</taxon>
        <taxon>Bacillota</taxon>
        <taxon>Erysipelotrichia</taxon>
        <taxon>Erysipelotrichales</taxon>
        <taxon>Coprobacillaceae</taxon>
        <taxon>Faecalibacillus</taxon>
    </lineage>
</organism>